<accession>A0A6B2LGR5</accession>
<dbReference type="PROSITE" id="PS51419">
    <property type="entry name" value="RAB"/>
    <property type="match status" value="1"/>
</dbReference>
<dbReference type="InterPro" id="IPR027417">
    <property type="entry name" value="P-loop_NTPase"/>
</dbReference>
<reference evidence="4" key="1">
    <citation type="journal article" date="2020" name="J. Eukaryot. Microbiol.">
        <title>De novo Sequencing, Assembly and Annotation of the Transcriptome for the Free-Living Testate Amoeba Arcella intermedia.</title>
        <authorList>
            <person name="Ribeiro G.M."/>
            <person name="Porfirio-Sousa A.L."/>
            <person name="Maurer-Alcala X.X."/>
            <person name="Katz L.A."/>
            <person name="Lahr D.J.G."/>
        </authorList>
    </citation>
    <scope>NUCLEOTIDE SEQUENCE</scope>
</reference>
<evidence type="ECO:0000256" key="3">
    <source>
        <dbReference type="SAM" id="MobiDB-lite"/>
    </source>
</evidence>
<dbReference type="GO" id="GO:0007165">
    <property type="term" value="P:signal transduction"/>
    <property type="evidence" value="ECO:0007669"/>
    <property type="project" value="InterPro"/>
</dbReference>
<dbReference type="InterPro" id="IPR020849">
    <property type="entry name" value="Small_GTPase_Ras-type"/>
</dbReference>
<keyword evidence="2" id="KW-0342">GTP-binding</keyword>
<dbReference type="SMART" id="SM00175">
    <property type="entry name" value="RAB"/>
    <property type="match status" value="1"/>
</dbReference>
<dbReference type="Pfam" id="PF00071">
    <property type="entry name" value="Ras"/>
    <property type="match status" value="1"/>
</dbReference>
<protein>
    <submittedName>
        <fullName evidence="4">Uncharacterized protein</fullName>
    </submittedName>
</protein>
<dbReference type="SMART" id="SM00173">
    <property type="entry name" value="RAS"/>
    <property type="match status" value="1"/>
</dbReference>
<dbReference type="PANTHER" id="PTHR24070">
    <property type="entry name" value="RAS, DI-RAS, AND RHEB FAMILY MEMBERS OF SMALL GTPASE SUPERFAMILY"/>
    <property type="match status" value="1"/>
</dbReference>
<sequence>MRDQYTRTSKCFILMFSITSRQSFEALQGYKDKISNTNQEKHHFVLCGNKSDLEGERVVRDEEAEELARGWGCPFVRTSAKTGMNVEEMFVVVCREMKKGMESGKEGKGKKGREMKEEKSLEERQYEARKALLKDLLRDGVISSAIFEEYNQRNKTSLGIKHL</sequence>
<dbReference type="GO" id="GO:0005525">
    <property type="term" value="F:GTP binding"/>
    <property type="evidence" value="ECO:0007669"/>
    <property type="project" value="UniProtKB-KW"/>
</dbReference>
<feature type="region of interest" description="Disordered" evidence="3">
    <location>
        <begin position="102"/>
        <end position="121"/>
    </location>
</feature>
<evidence type="ECO:0000256" key="2">
    <source>
        <dbReference type="ARBA" id="ARBA00023134"/>
    </source>
</evidence>
<dbReference type="AlphaFoldDB" id="A0A6B2LGR5"/>
<dbReference type="Gene3D" id="3.40.50.300">
    <property type="entry name" value="P-loop containing nucleotide triphosphate hydrolases"/>
    <property type="match status" value="1"/>
</dbReference>
<dbReference type="SUPFAM" id="SSF52540">
    <property type="entry name" value="P-loop containing nucleoside triphosphate hydrolases"/>
    <property type="match status" value="1"/>
</dbReference>
<dbReference type="PROSITE" id="PS51421">
    <property type="entry name" value="RAS"/>
    <property type="match status" value="1"/>
</dbReference>
<dbReference type="InterPro" id="IPR001806">
    <property type="entry name" value="Small_GTPase"/>
</dbReference>
<dbReference type="GO" id="GO:0003924">
    <property type="term" value="F:GTPase activity"/>
    <property type="evidence" value="ECO:0007669"/>
    <property type="project" value="InterPro"/>
</dbReference>
<name>A0A6B2LGR5_9EUKA</name>
<organism evidence="4">
    <name type="scientific">Arcella intermedia</name>
    <dbReference type="NCBI Taxonomy" id="1963864"/>
    <lineage>
        <taxon>Eukaryota</taxon>
        <taxon>Amoebozoa</taxon>
        <taxon>Tubulinea</taxon>
        <taxon>Elardia</taxon>
        <taxon>Arcellinida</taxon>
        <taxon>Sphaerothecina</taxon>
        <taxon>Arcellidae</taxon>
        <taxon>Arcella</taxon>
    </lineage>
</organism>
<evidence type="ECO:0000256" key="1">
    <source>
        <dbReference type="ARBA" id="ARBA00022741"/>
    </source>
</evidence>
<proteinExistence type="predicted"/>
<dbReference type="PRINTS" id="PR00449">
    <property type="entry name" value="RASTRNSFRMNG"/>
</dbReference>
<dbReference type="EMBL" id="GIBP01007293">
    <property type="protein sequence ID" value="NDV36262.1"/>
    <property type="molecule type" value="Transcribed_RNA"/>
</dbReference>
<evidence type="ECO:0000313" key="4">
    <source>
        <dbReference type="EMBL" id="NDV36262.1"/>
    </source>
</evidence>
<keyword evidence="1" id="KW-0547">Nucleotide-binding</keyword>
<dbReference type="GO" id="GO:0016020">
    <property type="term" value="C:membrane"/>
    <property type="evidence" value="ECO:0007669"/>
    <property type="project" value="InterPro"/>
</dbReference>